<evidence type="ECO:0000313" key="1">
    <source>
        <dbReference type="EMBL" id="XRJ21549.1"/>
    </source>
</evidence>
<accession>A0ACD5I626</accession>
<reference evidence="1" key="1">
    <citation type="submission" date="2023-10" db="EMBL/GenBank/DDBJ databases">
        <title>A new archaeal virus that suppresses the transcription of host immunity genes.</title>
        <authorList>
            <person name="Turgeman-Grott I."/>
            <person name="Golan N."/>
            <person name="Neri U."/>
            <person name="Naki D."/>
            <person name="Altman N."/>
            <person name="Eizenshtein K."/>
            <person name="Choudhary D."/>
            <person name="Levi R."/>
            <person name="Himani H."/>
            <person name="Reshef L."/>
            <person name="Papke T.R."/>
            <person name="Gophna U."/>
        </authorList>
    </citation>
    <scope>NUCLEOTIDE SEQUENCE</scope>
    <source>
        <strain evidence="1">Atlit-48N</strain>
    </source>
</reference>
<evidence type="ECO:0000313" key="2">
    <source>
        <dbReference type="Proteomes" id="UP000257089"/>
    </source>
</evidence>
<sequence>MRQYVFVTGIDYVHIDSGPTDFRAYADRRMRWLAKQHPRKKLKFHIFDFWRGVIATRQTGKGTTVKNKDPDDTSHKKIAKGDYKVPDDGPPYFDARDKNTLSIVDVYDKIEAIGKNDAGSLAEVSFFSHGYWEGPILVNSYKDTVFQSGRPEGDTYELPETFRDPDDKDPRPAADFSTLTTNKKQMQAAFASDGYIWIWGCSFPKQLHKLLHDLESDGDFSVRDTDADAKIELRPSQYKELFDNLKGFFSVSGSVSGRVEVRFDRLKFALCRLNKSTYAAQFAQAADTTVYAAAVGTYAVYDDESENPQLLHVERSFGERVRFYRNHLPLTDGPEDRGYVGYPPDLACSRPASMSGSRSGSSGSGSSSSGSGSGSGSGSSSP</sequence>
<protein>
    <submittedName>
        <fullName evidence="1">Uncharacterized protein</fullName>
    </submittedName>
</protein>
<dbReference type="EMBL" id="CP137691">
    <property type="protein sequence ID" value="XRJ21549.1"/>
    <property type="molecule type" value="Genomic_DNA"/>
</dbReference>
<proteinExistence type="predicted"/>
<gene>
    <name evidence="1" type="ORF">DEQ67_015735</name>
</gene>
<keyword evidence="1" id="KW-0614">Plasmid</keyword>
<geneLocation type="plasmid" evidence="1 2">
    <name>p48N_2</name>
</geneLocation>
<organism evidence="1 2">
    <name type="scientific">Haloferax sp. Atlit-48N</name>
    <dbReference type="NCBI Taxonomy" id="2077198"/>
    <lineage>
        <taxon>Archaea</taxon>
        <taxon>Methanobacteriati</taxon>
        <taxon>Methanobacteriota</taxon>
        <taxon>Stenosarchaea group</taxon>
        <taxon>Halobacteria</taxon>
        <taxon>Halobacteriales</taxon>
        <taxon>Haloferacaceae</taxon>
        <taxon>Haloferax</taxon>
    </lineage>
</organism>
<dbReference type="Proteomes" id="UP000257089">
    <property type="component" value="Plasmid p48N_2"/>
</dbReference>
<name>A0ACD5I626_9EURY</name>